<dbReference type="InParanoid" id="A0A0D2J7G1"/>
<dbReference type="GO" id="GO:0052816">
    <property type="term" value="F:long-chain fatty acyl-CoA hydrolase activity"/>
    <property type="evidence" value="ECO:0007669"/>
    <property type="project" value="TreeGrafter"/>
</dbReference>
<evidence type="ECO:0000256" key="1">
    <source>
        <dbReference type="ARBA" id="ARBA00010458"/>
    </source>
</evidence>
<dbReference type="InterPro" id="IPR033120">
    <property type="entry name" value="HOTDOG_ACOT"/>
</dbReference>
<comment type="caution">
    <text evidence="5">The sequence shown here is derived from an EMBL/GenBank/DDBJ whole genome shotgun (WGS) entry which is preliminary data.</text>
</comment>
<dbReference type="InterPro" id="IPR006683">
    <property type="entry name" value="Thioestr_dom"/>
</dbReference>
<gene>
    <name evidence="5" type="ORF">X474_08945</name>
</gene>
<evidence type="ECO:0000313" key="6">
    <source>
        <dbReference type="Proteomes" id="UP000032233"/>
    </source>
</evidence>
<keyword evidence="6" id="KW-1185">Reference proteome</keyword>
<dbReference type="PROSITE" id="PS51770">
    <property type="entry name" value="HOTDOG_ACOT"/>
    <property type="match status" value="1"/>
</dbReference>
<dbReference type="GO" id="GO:0005829">
    <property type="term" value="C:cytosol"/>
    <property type="evidence" value="ECO:0007669"/>
    <property type="project" value="TreeGrafter"/>
</dbReference>
<sequence>MKGKTVADSKATLTVQMMPHHANPIGFVHGGVIMEQIDDAAAVTARRHSGFLAVTACVDRLVFQEPVKVGELLILHARLLRVGRTSMDIEVQVESEEPRTGQINQVASAFVTFVAKDENGASVAVPPLILKTKEEEELCRMAAERRRYYQQLNGKKK</sequence>
<feature type="domain" description="HotDog ACOT-type" evidence="4">
    <location>
        <begin position="7"/>
        <end position="119"/>
    </location>
</feature>
<evidence type="ECO:0000256" key="3">
    <source>
        <dbReference type="PROSITE-ProRule" id="PRU01106"/>
    </source>
</evidence>
<name>A0A0D2J7G1_9BACT</name>
<dbReference type="Pfam" id="PF03061">
    <property type="entry name" value="4HBT"/>
    <property type="match status" value="1"/>
</dbReference>
<dbReference type="InterPro" id="IPR029069">
    <property type="entry name" value="HotDog_dom_sf"/>
</dbReference>
<dbReference type="GO" id="GO:0006637">
    <property type="term" value="P:acyl-CoA metabolic process"/>
    <property type="evidence" value="ECO:0007669"/>
    <property type="project" value="TreeGrafter"/>
</dbReference>
<protein>
    <submittedName>
        <fullName evidence="5">Thioesterase</fullName>
    </submittedName>
</protein>
<evidence type="ECO:0000256" key="2">
    <source>
        <dbReference type="ARBA" id="ARBA00022801"/>
    </source>
</evidence>
<dbReference type="Gene3D" id="3.10.129.10">
    <property type="entry name" value="Hotdog Thioesterase"/>
    <property type="match status" value="1"/>
</dbReference>
<accession>A0A0D2J7G1</accession>
<comment type="similarity">
    <text evidence="1">Belongs to the acyl coenzyme A hydrolase family.</text>
</comment>
<dbReference type="CDD" id="cd03442">
    <property type="entry name" value="BFIT_BACH"/>
    <property type="match status" value="1"/>
</dbReference>
<dbReference type="FunCoup" id="A0A0D2J7G1">
    <property type="interactions" value="194"/>
</dbReference>
<evidence type="ECO:0000259" key="4">
    <source>
        <dbReference type="PROSITE" id="PS51770"/>
    </source>
</evidence>
<dbReference type="PANTHER" id="PTHR11049">
    <property type="entry name" value="ACYL COENZYME A THIOESTER HYDROLASE"/>
    <property type="match status" value="1"/>
</dbReference>
<reference evidence="5 6" key="1">
    <citation type="submission" date="2013-11" db="EMBL/GenBank/DDBJ databases">
        <title>Metagenomic analysis of a methanogenic consortium involved in long chain n-alkane degradation.</title>
        <authorList>
            <person name="Davidova I.A."/>
            <person name="Callaghan A.V."/>
            <person name="Wawrik B."/>
            <person name="Pruitt S."/>
            <person name="Marks C."/>
            <person name="Duncan K.E."/>
            <person name="Suflita J.M."/>
        </authorList>
    </citation>
    <scope>NUCLEOTIDE SEQUENCE [LARGE SCALE GENOMIC DNA]</scope>
    <source>
        <strain evidence="5 6">SPR</strain>
    </source>
</reference>
<dbReference type="EMBL" id="AZAC01000011">
    <property type="protein sequence ID" value="KIX14149.1"/>
    <property type="molecule type" value="Genomic_DNA"/>
</dbReference>
<organism evidence="5 6">
    <name type="scientific">Dethiosulfatarculus sandiegensis</name>
    <dbReference type="NCBI Taxonomy" id="1429043"/>
    <lineage>
        <taxon>Bacteria</taxon>
        <taxon>Pseudomonadati</taxon>
        <taxon>Thermodesulfobacteriota</taxon>
        <taxon>Desulfarculia</taxon>
        <taxon>Desulfarculales</taxon>
        <taxon>Desulfarculaceae</taxon>
        <taxon>Dethiosulfatarculus</taxon>
    </lineage>
</organism>
<keyword evidence="2 3" id="KW-0378">Hydrolase</keyword>
<dbReference type="InterPro" id="IPR040170">
    <property type="entry name" value="Cytosol_ACT"/>
</dbReference>
<dbReference type="SUPFAM" id="SSF54637">
    <property type="entry name" value="Thioesterase/thiol ester dehydrase-isomerase"/>
    <property type="match status" value="1"/>
</dbReference>
<dbReference type="STRING" id="1429043.X474_08945"/>
<dbReference type="PANTHER" id="PTHR11049:SF16">
    <property type="entry name" value="PROTEIN VDLD"/>
    <property type="match status" value="1"/>
</dbReference>
<evidence type="ECO:0000313" key="5">
    <source>
        <dbReference type="EMBL" id="KIX14149.1"/>
    </source>
</evidence>
<dbReference type="AlphaFoldDB" id="A0A0D2J7G1"/>
<dbReference type="Proteomes" id="UP000032233">
    <property type="component" value="Unassembled WGS sequence"/>
</dbReference>
<proteinExistence type="inferred from homology"/>